<reference evidence="2 3" key="1">
    <citation type="submission" date="2023-11" db="UniProtKB">
        <authorList>
            <consortium name="WormBaseParasite"/>
        </authorList>
    </citation>
    <scope>IDENTIFICATION</scope>
</reference>
<sequence>MFSRAMKNDSSNLPFTKIQRNILVDNLNIQYLVVKSTDSASDFMSITFIQSTTIFSALHFN</sequence>
<name>A0AA85AQF8_9TREM</name>
<accession>A0AA85AQF8</accession>
<proteinExistence type="predicted"/>
<dbReference type="WBParaSite" id="SMTH1_10110.1">
    <property type="protein sequence ID" value="SMTH1_10110.1"/>
    <property type="gene ID" value="SMTH1_10110"/>
</dbReference>
<evidence type="ECO:0000313" key="1">
    <source>
        <dbReference type="Proteomes" id="UP000050791"/>
    </source>
</evidence>
<dbReference type="WBParaSite" id="SMTH1_10110.3">
    <property type="protein sequence ID" value="SMTH1_10110.3"/>
    <property type="gene ID" value="SMTH1_10110"/>
</dbReference>
<evidence type="ECO:0000313" key="2">
    <source>
        <dbReference type="WBParaSite" id="SMTH1_10110.1"/>
    </source>
</evidence>
<evidence type="ECO:0000313" key="3">
    <source>
        <dbReference type="WBParaSite" id="SMTH1_10110.3"/>
    </source>
</evidence>
<protein>
    <submittedName>
        <fullName evidence="2 3">Uncharacterized protein</fullName>
    </submittedName>
</protein>
<dbReference type="Proteomes" id="UP000050791">
    <property type="component" value="Unassembled WGS sequence"/>
</dbReference>
<organism evidence="1 2">
    <name type="scientific">Schistosoma mattheei</name>
    <dbReference type="NCBI Taxonomy" id="31246"/>
    <lineage>
        <taxon>Eukaryota</taxon>
        <taxon>Metazoa</taxon>
        <taxon>Spiralia</taxon>
        <taxon>Lophotrochozoa</taxon>
        <taxon>Platyhelminthes</taxon>
        <taxon>Trematoda</taxon>
        <taxon>Digenea</taxon>
        <taxon>Strigeidida</taxon>
        <taxon>Schistosomatoidea</taxon>
        <taxon>Schistosomatidae</taxon>
        <taxon>Schistosoma</taxon>
    </lineage>
</organism>
<dbReference type="AlphaFoldDB" id="A0AA85AQF8"/>